<dbReference type="Gene3D" id="3.40.1090.10">
    <property type="entry name" value="Cytosolic phospholipase A2 catalytic domain"/>
    <property type="match status" value="1"/>
</dbReference>
<evidence type="ECO:0000256" key="3">
    <source>
        <dbReference type="PROSITE-ProRule" id="PRU01161"/>
    </source>
</evidence>
<sequence>MKTILSIDGGGIRGLIPALILTDIEAHLGKPIWQLFDLIAGTSTGGILAIGCARKDASGKARYAAKDLVNIYETRGKEIFSRSLWKGVSSIGGIADELYSADGIEQVLQEYFEDDALQDCLTNTLITSYDLQNREPIFFKSWKDEHKPLLLKHVARATSAAPTYFEPTQIEVAGSLKTLVDGGVFINSPSVSAYAEAKRIFPDETEFLLVSLGTGELIRPITFDEAKNWGKAGWVLPLLSCMFDGVADAANYQMQMILGDHYYRLQTELSIASDDMDNATKGNIENLKAEAKKLIKANKATLETIYQALAR</sequence>
<feature type="domain" description="PNPLA" evidence="4">
    <location>
        <begin position="5"/>
        <end position="194"/>
    </location>
</feature>
<evidence type="ECO:0000256" key="2">
    <source>
        <dbReference type="ARBA" id="ARBA00023098"/>
    </source>
</evidence>
<name>C6X760_METGS</name>
<dbReference type="PROSITE" id="PS51635">
    <property type="entry name" value="PNPLA"/>
    <property type="match status" value="1"/>
</dbReference>
<evidence type="ECO:0000259" key="4">
    <source>
        <dbReference type="PROSITE" id="PS51635"/>
    </source>
</evidence>
<dbReference type="eggNOG" id="COG3621">
    <property type="taxonomic scope" value="Bacteria"/>
</dbReference>
<dbReference type="OrthoDB" id="9807112at2"/>
<organism evidence="5 6">
    <name type="scientific">Methylovorus glucosotrophus (strain SIP3-4)</name>
    <dbReference type="NCBI Taxonomy" id="582744"/>
    <lineage>
        <taxon>Bacteria</taxon>
        <taxon>Pseudomonadati</taxon>
        <taxon>Pseudomonadota</taxon>
        <taxon>Betaproteobacteria</taxon>
        <taxon>Nitrosomonadales</taxon>
        <taxon>Methylophilaceae</taxon>
        <taxon>Methylovorus</taxon>
    </lineage>
</organism>
<keyword evidence="6" id="KW-1185">Reference proteome</keyword>
<dbReference type="GO" id="GO:0047372">
    <property type="term" value="F:monoacylglycerol lipase activity"/>
    <property type="evidence" value="ECO:0007669"/>
    <property type="project" value="TreeGrafter"/>
</dbReference>
<evidence type="ECO:0000313" key="6">
    <source>
        <dbReference type="Proteomes" id="UP000002743"/>
    </source>
</evidence>
<dbReference type="EMBL" id="CP001674">
    <property type="protein sequence ID" value="ACT51203.1"/>
    <property type="molecule type" value="Genomic_DNA"/>
</dbReference>
<dbReference type="GO" id="GO:0016042">
    <property type="term" value="P:lipid catabolic process"/>
    <property type="evidence" value="ECO:0007669"/>
    <property type="project" value="UniProtKB-UniRule"/>
</dbReference>
<accession>C6X760</accession>
<dbReference type="Pfam" id="PF01734">
    <property type="entry name" value="Patatin"/>
    <property type="match status" value="1"/>
</dbReference>
<evidence type="ECO:0000256" key="1">
    <source>
        <dbReference type="ARBA" id="ARBA00010240"/>
    </source>
</evidence>
<feature type="short sequence motif" description="GXSXG" evidence="3">
    <location>
        <begin position="41"/>
        <end position="45"/>
    </location>
</feature>
<dbReference type="KEGG" id="mei:Msip34_1961"/>
<protein>
    <submittedName>
        <fullName evidence="5">Patatin</fullName>
    </submittedName>
</protein>
<dbReference type="GO" id="GO:0004620">
    <property type="term" value="F:phospholipase activity"/>
    <property type="evidence" value="ECO:0007669"/>
    <property type="project" value="TreeGrafter"/>
</dbReference>
<feature type="active site" description="Proton acceptor" evidence="3">
    <location>
        <position position="181"/>
    </location>
</feature>
<dbReference type="AlphaFoldDB" id="C6X760"/>
<dbReference type="Proteomes" id="UP000002743">
    <property type="component" value="Chromosome"/>
</dbReference>
<feature type="active site" description="Nucleophile" evidence="3">
    <location>
        <position position="43"/>
    </location>
</feature>
<evidence type="ECO:0000313" key="5">
    <source>
        <dbReference type="EMBL" id="ACT51203.1"/>
    </source>
</evidence>
<keyword evidence="3" id="KW-0442">Lipid degradation</keyword>
<reference evidence="5 6" key="2">
    <citation type="journal article" date="2011" name="J. Bacteriol.">
        <title>Genomes of three methylotrophs from a single niche uncover genetic and metabolic divergence of Methylophilaceae.</title>
        <authorList>
            <person name="Lapidus A."/>
            <person name="Clum A."/>
            <person name="Labutti K."/>
            <person name="Kaluzhnaya M.G."/>
            <person name="Lim S."/>
            <person name="Beck D.A."/>
            <person name="Glavina Del Rio T."/>
            <person name="Nolan M."/>
            <person name="Mavromatis K."/>
            <person name="Huntemann M."/>
            <person name="Lucas S."/>
            <person name="Lidstrom M.E."/>
            <person name="Ivanova N."/>
            <person name="Chistoserdova L."/>
        </authorList>
    </citation>
    <scope>NUCLEOTIDE SEQUENCE [LARGE SCALE GENOMIC DNA]</scope>
    <source>
        <strain evidence="5 6">SIP3-4</strain>
    </source>
</reference>
<dbReference type="HOGENOM" id="CLU_000288_144_9_4"/>
<dbReference type="RefSeq" id="WP_015830558.1">
    <property type="nucleotide sequence ID" value="NC_012969.1"/>
</dbReference>
<dbReference type="STRING" id="582744.Msip34_1961"/>
<reference evidence="6" key="1">
    <citation type="submission" date="2009-07" db="EMBL/GenBank/DDBJ databases">
        <title>Complete sequence of chromosome of Methylovorus sp. SIP3-4.</title>
        <authorList>
            <person name="Lucas S."/>
            <person name="Copeland A."/>
            <person name="Lapidus A."/>
            <person name="Glavina del Rio T."/>
            <person name="Tice H."/>
            <person name="Bruce D."/>
            <person name="Goodwin L."/>
            <person name="Pitluck S."/>
            <person name="Clum A."/>
            <person name="Larimer F."/>
            <person name="Land M."/>
            <person name="Hauser L."/>
            <person name="Kyrpides N."/>
            <person name="Mikhailova N."/>
            <person name="Kayluzhnaya M."/>
            <person name="Chistoserdova L."/>
        </authorList>
    </citation>
    <scope>NUCLEOTIDE SEQUENCE [LARGE SCALE GENOMIC DNA]</scope>
    <source>
        <strain evidence="6">SIP3-4</strain>
    </source>
</reference>
<dbReference type="PANTHER" id="PTHR32176:SF92">
    <property type="entry name" value="XYLOSE ISOMERASE"/>
    <property type="match status" value="1"/>
</dbReference>
<dbReference type="SUPFAM" id="SSF52151">
    <property type="entry name" value="FabD/lysophospholipase-like"/>
    <property type="match status" value="1"/>
</dbReference>
<dbReference type="InterPro" id="IPR016035">
    <property type="entry name" value="Acyl_Trfase/lysoPLipase"/>
</dbReference>
<dbReference type="InterPro" id="IPR002641">
    <property type="entry name" value="PNPLA_dom"/>
</dbReference>
<dbReference type="PANTHER" id="PTHR32176">
    <property type="entry name" value="XYLOSE ISOMERASE"/>
    <property type="match status" value="1"/>
</dbReference>
<keyword evidence="2 3" id="KW-0443">Lipid metabolism</keyword>
<keyword evidence="3" id="KW-0378">Hydrolase</keyword>
<comment type="similarity">
    <text evidence="1">Belongs to the patatin family.</text>
</comment>
<gene>
    <name evidence="5" type="ordered locus">Msip34_1961</name>
</gene>
<feature type="short sequence motif" description="DGA/G" evidence="3">
    <location>
        <begin position="181"/>
        <end position="183"/>
    </location>
</feature>
<proteinExistence type="inferred from homology"/>
<feature type="short sequence motif" description="GXGXXG" evidence="3">
    <location>
        <begin position="9"/>
        <end position="14"/>
    </location>
</feature>